<dbReference type="GO" id="GO:0005524">
    <property type="term" value="F:ATP binding"/>
    <property type="evidence" value="ECO:0007669"/>
    <property type="project" value="UniProtKB-KW"/>
</dbReference>
<evidence type="ECO:0000256" key="7">
    <source>
        <dbReference type="ARBA" id="ARBA00022741"/>
    </source>
</evidence>
<accession>F8FRE0</accession>
<reference evidence="14 15" key="2">
    <citation type="journal article" date="2013" name="Genome Announc.">
        <title>Genome Sequence of Growth-Improving Paenibacillus mucilaginosus Strain KNP414.</title>
        <authorList>
            <person name="Lu J.J."/>
            <person name="Wang J.F."/>
            <person name="Hu X.F."/>
        </authorList>
    </citation>
    <scope>NUCLEOTIDE SEQUENCE [LARGE SCALE GENOMIC DNA]</scope>
    <source>
        <strain evidence="14 15">KNP414</strain>
    </source>
</reference>
<dbReference type="InterPro" id="IPR010559">
    <property type="entry name" value="Sig_transdc_His_kin_internal"/>
</dbReference>
<dbReference type="PRINTS" id="PR00344">
    <property type="entry name" value="BCTRLSENSOR"/>
</dbReference>
<dbReference type="Pfam" id="PF06580">
    <property type="entry name" value="His_kinase"/>
    <property type="match status" value="1"/>
</dbReference>
<dbReference type="PROSITE" id="PS50885">
    <property type="entry name" value="HAMP"/>
    <property type="match status" value="1"/>
</dbReference>
<evidence type="ECO:0000256" key="1">
    <source>
        <dbReference type="ARBA" id="ARBA00000085"/>
    </source>
</evidence>
<dbReference type="GO" id="GO:0005886">
    <property type="term" value="C:plasma membrane"/>
    <property type="evidence" value="ECO:0007669"/>
    <property type="project" value="UniProtKB-SubCell"/>
</dbReference>
<organism evidence="14 15">
    <name type="scientific">Paenibacillus mucilaginosus (strain KNP414)</name>
    <dbReference type="NCBI Taxonomy" id="1036673"/>
    <lineage>
        <taxon>Bacteria</taxon>
        <taxon>Bacillati</taxon>
        <taxon>Bacillota</taxon>
        <taxon>Bacilli</taxon>
        <taxon>Bacillales</taxon>
        <taxon>Paenibacillaceae</taxon>
        <taxon>Paenibacillus</taxon>
    </lineage>
</organism>
<keyword evidence="9" id="KW-0067">ATP-binding</keyword>
<dbReference type="SMART" id="SM00387">
    <property type="entry name" value="HATPase_c"/>
    <property type="match status" value="1"/>
</dbReference>
<dbReference type="Gene3D" id="6.10.340.10">
    <property type="match status" value="1"/>
</dbReference>
<dbReference type="InterPro" id="IPR004358">
    <property type="entry name" value="Sig_transdc_His_kin-like_C"/>
</dbReference>
<name>F8FRE0_PAEMK</name>
<keyword evidence="7" id="KW-0547">Nucleotide-binding</keyword>
<dbReference type="InterPro" id="IPR003594">
    <property type="entry name" value="HATPase_dom"/>
</dbReference>
<dbReference type="InterPro" id="IPR003660">
    <property type="entry name" value="HAMP_dom"/>
</dbReference>
<dbReference type="PROSITE" id="PS50109">
    <property type="entry name" value="HIS_KIN"/>
    <property type="match status" value="1"/>
</dbReference>
<dbReference type="Pfam" id="PF00672">
    <property type="entry name" value="HAMP"/>
    <property type="match status" value="1"/>
</dbReference>
<proteinExistence type="predicted"/>
<dbReference type="InterPro" id="IPR050640">
    <property type="entry name" value="Bact_2-comp_sensor_kinase"/>
</dbReference>
<dbReference type="CDD" id="cd06225">
    <property type="entry name" value="HAMP"/>
    <property type="match status" value="1"/>
</dbReference>
<dbReference type="PANTHER" id="PTHR34220">
    <property type="entry name" value="SENSOR HISTIDINE KINASE YPDA"/>
    <property type="match status" value="1"/>
</dbReference>
<feature type="domain" description="Histidine kinase" evidence="12">
    <location>
        <begin position="276"/>
        <end position="472"/>
    </location>
</feature>
<dbReference type="Gene3D" id="3.30.565.10">
    <property type="entry name" value="Histidine kinase-like ATPase, C-terminal domain"/>
    <property type="match status" value="1"/>
</dbReference>
<dbReference type="EC" id="2.7.13.3" evidence="3"/>
<evidence type="ECO:0000313" key="14">
    <source>
        <dbReference type="EMBL" id="AEI39390.1"/>
    </source>
</evidence>
<comment type="subcellular location">
    <subcellularLocation>
        <location evidence="2">Cell membrane</location>
        <topology evidence="2">Multi-pass membrane protein</topology>
    </subcellularLocation>
</comment>
<dbReference type="SUPFAM" id="SSF158472">
    <property type="entry name" value="HAMP domain-like"/>
    <property type="match status" value="1"/>
</dbReference>
<dbReference type="InterPro" id="IPR036890">
    <property type="entry name" value="HATPase_C_sf"/>
</dbReference>
<keyword evidence="4" id="KW-1003">Cell membrane</keyword>
<gene>
    <name evidence="14" type="ordered locus">KNP414_00800</name>
</gene>
<feature type="domain" description="HAMP" evidence="13">
    <location>
        <begin position="200"/>
        <end position="252"/>
    </location>
</feature>
<dbReference type="RefSeq" id="WP_013914554.1">
    <property type="nucleotide sequence ID" value="NC_015690.1"/>
</dbReference>
<evidence type="ECO:0000256" key="5">
    <source>
        <dbReference type="ARBA" id="ARBA00022553"/>
    </source>
</evidence>
<dbReference type="Proteomes" id="UP000006620">
    <property type="component" value="Chromosome"/>
</dbReference>
<evidence type="ECO:0000256" key="8">
    <source>
        <dbReference type="ARBA" id="ARBA00022777"/>
    </source>
</evidence>
<dbReference type="InterPro" id="IPR005467">
    <property type="entry name" value="His_kinase_dom"/>
</dbReference>
<dbReference type="GO" id="GO:0000155">
    <property type="term" value="F:phosphorelay sensor kinase activity"/>
    <property type="evidence" value="ECO:0007669"/>
    <property type="project" value="InterPro"/>
</dbReference>
<evidence type="ECO:0000259" key="13">
    <source>
        <dbReference type="PROSITE" id="PS50885"/>
    </source>
</evidence>
<reference evidence="15" key="1">
    <citation type="submission" date="2011-06" db="EMBL/GenBank/DDBJ databases">
        <title>Complete genome sequence of Paenibacillus mucilaginosus KNP414.</title>
        <authorList>
            <person name="Wang J."/>
            <person name="Hu S."/>
            <person name="Hu X."/>
            <person name="Zhang B."/>
            <person name="Dong D."/>
            <person name="Zhang S."/>
            <person name="Zhao K."/>
            <person name="Wu D."/>
        </authorList>
    </citation>
    <scope>NUCLEOTIDE SEQUENCE [LARGE SCALE GENOMIC DNA]</scope>
    <source>
        <strain evidence="15">KNP414</strain>
    </source>
</reference>
<evidence type="ECO:0000256" key="2">
    <source>
        <dbReference type="ARBA" id="ARBA00004651"/>
    </source>
</evidence>
<keyword evidence="6" id="KW-0808">Transferase</keyword>
<dbReference type="EMBL" id="CP002869">
    <property type="protein sequence ID" value="AEI39390.1"/>
    <property type="molecule type" value="Genomic_DNA"/>
</dbReference>
<keyword evidence="11" id="KW-0472">Membrane</keyword>
<evidence type="ECO:0000256" key="3">
    <source>
        <dbReference type="ARBA" id="ARBA00012438"/>
    </source>
</evidence>
<evidence type="ECO:0000256" key="9">
    <source>
        <dbReference type="ARBA" id="ARBA00022840"/>
    </source>
</evidence>
<dbReference type="AlphaFoldDB" id="F8FRE0"/>
<dbReference type="KEGG" id="pms:KNP414_00800"/>
<dbReference type="PATRIC" id="fig|1036673.3.peg.709"/>
<evidence type="ECO:0000259" key="12">
    <source>
        <dbReference type="PROSITE" id="PS50109"/>
    </source>
</evidence>
<evidence type="ECO:0000256" key="4">
    <source>
        <dbReference type="ARBA" id="ARBA00022475"/>
    </source>
</evidence>
<evidence type="ECO:0000256" key="6">
    <source>
        <dbReference type="ARBA" id="ARBA00022679"/>
    </source>
</evidence>
<keyword evidence="10" id="KW-0902">Two-component regulatory system</keyword>
<keyword evidence="5" id="KW-0597">Phosphoprotein</keyword>
<dbReference type="SUPFAM" id="SSF55874">
    <property type="entry name" value="ATPase domain of HSP90 chaperone/DNA topoisomerase II/histidine kinase"/>
    <property type="match status" value="1"/>
</dbReference>
<protein>
    <recommendedName>
        <fullName evidence="3">histidine kinase</fullName>
        <ecNumber evidence="3">2.7.13.3</ecNumber>
    </recommendedName>
</protein>
<sequence>MTIRRKLLLFLPLLVLLMNTVTYFLFESGKVVQRSYDEMMSRILLYKQSVQAAETHLSRLYTYLLDPAERNGAALTEARAGLAEARSLLAEASATSPVAPAVNAYTNLLGTLMEQEQAALTAAKPPGPGASTALVAYGEAERTAGFIREEGLHLVDLELSSYQPVYREIREENGRINRLGAAIIAVNTLLSLAAAVWISRSITGPVSRLVAMAREIARGNLRPEPPPPTGDELGILSDAFQAMLADLAVLIGKEKESLEKDRLLKELELQALQSQINPHFLFNTLNVLSKLALLEGAERTSDLIVSMSNLLRYNLGRLDRPVTLRDELQHLQEYVTIQQARFRDRVRFELEIDEDALQAGIPSLTLQPLVENAFQHGIADLEQGAVIRVTIARHPADEVSITVADNGAGMSEEVRQSLLRLEGVPEPKQSTGLGTRNVFKRLALYYGRDDLVTIESAPGQGTRITLHIPIGKEETA</sequence>
<evidence type="ECO:0000313" key="15">
    <source>
        <dbReference type="Proteomes" id="UP000006620"/>
    </source>
</evidence>
<comment type="catalytic activity">
    <reaction evidence="1">
        <text>ATP + protein L-histidine = ADP + protein N-phospho-L-histidine.</text>
        <dbReference type="EC" id="2.7.13.3"/>
    </reaction>
</comment>
<dbReference type="Pfam" id="PF02518">
    <property type="entry name" value="HATPase_c"/>
    <property type="match status" value="1"/>
</dbReference>
<keyword evidence="8" id="KW-0418">Kinase</keyword>
<dbReference type="PANTHER" id="PTHR34220:SF7">
    <property type="entry name" value="SENSOR HISTIDINE KINASE YPDA"/>
    <property type="match status" value="1"/>
</dbReference>
<evidence type="ECO:0000256" key="11">
    <source>
        <dbReference type="ARBA" id="ARBA00023136"/>
    </source>
</evidence>
<dbReference type="HOGENOM" id="CLU_020473_5_1_9"/>
<dbReference type="SMART" id="SM00304">
    <property type="entry name" value="HAMP"/>
    <property type="match status" value="1"/>
</dbReference>
<evidence type="ECO:0000256" key="10">
    <source>
        <dbReference type="ARBA" id="ARBA00023012"/>
    </source>
</evidence>